<sequence length="30" mass="3326">AFPVKKIEADNPDCSGICSPFELPYVLDWA</sequence>
<name>A0A392T2W5_9FABA</name>
<dbReference type="EMBL" id="LXQA010495383">
    <property type="protein sequence ID" value="MCI55379.1"/>
    <property type="molecule type" value="Genomic_DNA"/>
</dbReference>
<feature type="non-terminal residue" evidence="1">
    <location>
        <position position="1"/>
    </location>
</feature>
<accession>A0A392T2W5</accession>
<protein>
    <submittedName>
        <fullName evidence="1">Uncharacterized protein</fullName>
    </submittedName>
</protein>
<proteinExistence type="predicted"/>
<evidence type="ECO:0000313" key="1">
    <source>
        <dbReference type="EMBL" id="MCI55379.1"/>
    </source>
</evidence>
<reference evidence="1 2" key="1">
    <citation type="journal article" date="2018" name="Front. Plant Sci.">
        <title>Red Clover (Trifolium pratense) and Zigzag Clover (T. medium) - A Picture of Genomic Similarities and Differences.</title>
        <authorList>
            <person name="Dluhosova J."/>
            <person name="Istvanek J."/>
            <person name="Nedelnik J."/>
            <person name="Repkova J."/>
        </authorList>
    </citation>
    <scope>NUCLEOTIDE SEQUENCE [LARGE SCALE GENOMIC DNA]</scope>
    <source>
        <strain evidence="2">cv. 10/8</strain>
        <tissue evidence="1">Leaf</tissue>
    </source>
</reference>
<dbReference type="Proteomes" id="UP000265520">
    <property type="component" value="Unassembled WGS sequence"/>
</dbReference>
<keyword evidence="2" id="KW-1185">Reference proteome</keyword>
<comment type="caution">
    <text evidence="1">The sequence shown here is derived from an EMBL/GenBank/DDBJ whole genome shotgun (WGS) entry which is preliminary data.</text>
</comment>
<dbReference type="AlphaFoldDB" id="A0A392T2W5"/>
<evidence type="ECO:0000313" key="2">
    <source>
        <dbReference type="Proteomes" id="UP000265520"/>
    </source>
</evidence>
<organism evidence="1 2">
    <name type="scientific">Trifolium medium</name>
    <dbReference type="NCBI Taxonomy" id="97028"/>
    <lineage>
        <taxon>Eukaryota</taxon>
        <taxon>Viridiplantae</taxon>
        <taxon>Streptophyta</taxon>
        <taxon>Embryophyta</taxon>
        <taxon>Tracheophyta</taxon>
        <taxon>Spermatophyta</taxon>
        <taxon>Magnoliopsida</taxon>
        <taxon>eudicotyledons</taxon>
        <taxon>Gunneridae</taxon>
        <taxon>Pentapetalae</taxon>
        <taxon>rosids</taxon>
        <taxon>fabids</taxon>
        <taxon>Fabales</taxon>
        <taxon>Fabaceae</taxon>
        <taxon>Papilionoideae</taxon>
        <taxon>50 kb inversion clade</taxon>
        <taxon>NPAAA clade</taxon>
        <taxon>Hologalegina</taxon>
        <taxon>IRL clade</taxon>
        <taxon>Trifolieae</taxon>
        <taxon>Trifolium</taxon>
    </lineage>
</organism>